<reference evidence="3 5" key="1">
    <citation type="submission" date="2014-09" db="EMBL/GenBank/DDBJ databases">
        <authorList>
            <person name="McGinnis J.M."/>
            <person name="Wolfgang W.J."/>
        </authorList>
    </citation>
    <scope>NUCLEOTIDE SEQUENCE [LARGE SCALE GENOMIC DNA]</scope>
    <source>
        <strain evidence="3 5">JCM 14014</strain>
    </source>
</reference>
<evidence type="ECO:0000313" key="6">
    <source>
        <dbReference type="Proteomes" id="UP000182312"/>
    </source>
</evidence>
<evidence type="ECO:0000256" key="1">
    <source>
        <dbReference type="ARBA" id="ARBA00023125"/>
    </source>
</evidence>
<keyword evidence="5" id="KW-1185">Reference proteome</keyword>
<evidence type="ECO:0000313" key="5">
    <source>
        <dbReference type="Proteomes" id="UP000029846"/>
    </source>
</evidence>
<dbReference type="Pfam" id="PF00436">
    <property type="entry name" value="SSB"/>
    <property type="match status" value="1"/>
</dbReference>
<evidence type="ECO:0000313" key="3">
    <source>
        <dbReference type="EMBL" id="KGJ01529.1"/>
    </source>
</evidence>
<dbReference type="OrthoDB" id="7581348at2"/>
<protein>
    <submittedName>
        <fullName evidence="4">Single-strand DNA-binding protein</fullName>
    </submittedName>
</protein>
<evidence type="ECO:0000256" key="2">
    <source>
        <dbReference type="PROSITE-ProRule" id="PRU00252"/>
    </source>
</evidence>
<dbReference type="eggNOG" id="COG0629">
    <property type="taxonomic scope" value="Bacteria"/>
</dbReference>
<organism evidence="3 5">
    <name type="scientific">Paracoccus halophilus</name>
    <dbReference type="NCBI Taxonomy" id="376733"/>
    <lineage>
        <taxon>Bacteria</taxon>
        <taxon>Pseudomonadati</taxon>
        <taxon>Pseudomonadota</taxon>
        <taxon>Alphaproteobacteria</taxon>
        <taxon>Rhodobacterales</taxon>
        <taxon>Paracoccaceae</taxon>
        <taxon>Paracoccus</taxon>
    </lineage>
</organism>
<gene>
    <name evidence="3" type="ORF">IT41_19855</name>
    <name evidence="4" type="ORF">SAMN04487972_1702</name>
</gene>
<dbReference type="Proteomes" id="UP000029846">
    <property type="component" value="Unassembled WGS sequence"/>
</dbReference>
<dbReference type="PROSITE" id="PS50935">
    <property type="entry name" value="SSB"/>
    <property type="match status" value="1"/>
</dbReference>
<name>A0A099ETF4_9RHOB</name>
<dbReference type="AlphaFoldDB" id="A0A099ETF4"/>
<accession>A0A099ETF4</accession>
<reference evidence="4 6" key="3">
    <citation type="submission" date="2016-10" db="EMBL/GenBank/DDBJ databases">
        <authorList>
            <person name="de Groot N.N."/>
        </authorList>
    </citation>
    <scope>NUCLEOTIDE SEQUENCE [LARGE SCALE GENOMIC DNA]</scope>
    <source>
        <strain evidence="4 6">CGMCC 1.6117</strain>
    </source>
</reference>
<dbReference type="RefSeq" id="WP_036744348.1">
    <property type="nucleotide sequence ID" value="NZ_FOJO01000070.1"/>
</dbReference>
<dbReference type="EMBL" id="FOJO01000070">
    <property type="protein sequence ID" value="SFA62752.1"/>
    <property type="molecule type" value="Genomic_DNA"/>
</dbReference>
<dbReference type="GO" id="GO:0003697">
    <property type="term" value="F:single-stranded DNA binding"/>
    <property type="evidence" value="ECO:0007669"/>
    <property type="project" value="InterPro"/>
</dbReference>
<dbReference type="InterPro" id="IPR012340">
    <property type="entry name" value="NA-bd_OB-fold"/>
</dbReference>
<dbReference type="InterPro" id="IPR000424">
    <property type="entry name" value="Primosome_PriB/ssb"/>
</dbReference>
<dbReference type="STRING" id="376733.SAMN04487972_1702"/>
<proteinExistence type="predicted"/>
<keyword evidence="1 2" id="KW-0238">DNA-binding</keyword>
<sequence>MLYTHAKFSIQGYVGAIREVGKTLKIRISTKESWKDRESGERKDRESWNTVTMFERTPGFAYIKENLRKGDLVTAEGRISETSYDKDGQAVYETSLAADLVAIIPTGKGE</sequence>
<dbReference type="Proteomes" id="UP000182312">
    <property type="component" value="Unassembled WGS sequence"/>
</dbReference>
<reference evidence="3 5" key="2">
    <citation type="submission" date="2014-10" db="EMBL/GenBank/DDBJ databases">
        <title>Paracoccus sanguinis sp. nov., isolated from clinical specimens of New York State patients.</title>
        <authorList>
            <person name="Mingle L.A."/>
            <person name="Cole J.A."/>
            <person name="Lapierre P."/>
            <person name="Musser K.A."/>
        </authorList>
    </citation>
    <scope>NUCLEOTIDE SEQUENCE [LARGE SCALE GENOMIC DNA]</scope>
    <source>
        <strain evidence="3 5">JCM 14014</strain>
    </source>
</reference>
<dbReference type="SUPFAM" id="SSF50249">
    <property type="entry name" value="Nucleic acid-binding proteins"/>
    <property type="match status" value="1"/>
</dbReference>
<dbReference type="EMBL" id="JRKN01000080">
    <property type="protein sequence ID" value="KGJ01529.1"/>
    <property type="molecule type" value="Genomic_DNA"/>
</dbReference>
<dbReference type="Gene3D" id="2.40.50.140">
    <property type="entry name" value="Nucleic acid-binding proteins"/>
    <property type="match status" value="1"/>
</dbReference>
<evidence type="ECO:0000313" key="4">
    <source>
        <dbReference type="EMBL" id="SFA62752.1"/>
    </source>
</evidence>